<keyword evidence="2" id="KW-0812">Transmembrane</keyword>
<dbReference type="AlphaFoldDB" id="A0A8S1J113"/>
<dbReference type="EMBL" id="CAJHUC010000625">
    <property type="protein sequence ID" value="CAD7697200.1"/>
    <property type="molecule type" value="Genomic_DNA"/>
</dbReference>
<name>A0A8S1J113_9CHLO</name>
<organism evidence="3 4">
    <name type="scientific">Ostreobium quekettii</name>
    <dbReference type="NCBI Taxonomy" id="121088"/>
    <lineage>
        <taxon>Eukaryota</taxon>
        <taxon>Viridiplantae</taxon>
        <taxon>Chlorophyta</taxon>
        <taxon>core chlorophytes</taxon>
        <taxon>Ulvophyceae</taxon>
        <taxon>TCBD clade</taxon>
        <taxon>Bryopsidales</taxon>
        <taxon>Ostreobineae</taxon>
        <taxon>Ostreobiaceae</taxon>
        <taxon>Ostreobium</taxon>
    </lineage>
</organism>
<keyword evidence="2" id="KW-1133">Transmembrane helix</keyword>
<keyword evidence="2" id="KW-0472">Membrane</keyword>
<feature type="region of interest" description="Disordered" evidence="1">
    <location>
        <begin position="1"/>
        <end position="22"/>
    </location>
</feature>
<accession>A0A8S1J113</accession>
<sequence length="444" mass="47852">MFRAAPLQAPGPSRAHPRAHGRCAAVRRRRCGSSDRRASWWLALNLQGCRAKAGSDVNGLAAGTEEQGEEADAVVRPESRSEATQPAATHSEASPSGAAVVTASANGATSSPSQGSTSEGHEAWLRAIPKPVMAFWSDNPSMQLLHWSRAVLQKQFLPVVFLTLLNSATRFGLVWVLYQILALGAVHIFGVPPSMIPKALMPTAESPGDPGVYSRLADATFLLFKPLDFLLKGLFLAATLVLCREAAEAAVLDGHSQNGTGGPARLAASGTQPKEQKWWARVWSAGHRGLGAIRNVAPIAVPVTAVHIVVGAFTALYQGCCLLLLPIVFAMRRLLNIQLALTAAVFEGETFKTALDRSKQLVEPLRPGLYLPFIFLFATPKILGMLRDLVIQTVPERLFAEVPELTWSLVAVLTVAAFLLDRMNEVLPVVVYTMAKRCEDETKS</sequence>
<dbReference type="Proteomes" id="UP000708148">
    <property type="component" value="Unassembled WGS sequence"/>
</dbReference>
<feature type="compositionally biased region" description="Polar residues" evidence="1">
    <location>
        <begin position="103"/>
        <end position="118"/>
    </location>
</feature>
<keyword evidence="4" id="KW-1185">Reference proteome</keyword>
<evidence type="ECO:0000256" key="2">
    <source>
        <dbReference type="SAM" id="Phobius"/>
    </source>
</evidence>
<evidence type="ECO:0000313" key="3">
    <source>
        <dbReference type="EMBL" id="CAD7697200.1"/>
    </source>
</evidence>
<protein>
    <submittedName>
        <fullName evidence="3">Uncharacterized protein</fullName>
    </submittedName>
</protein>
<feature type="compositionally biased region" description="Polar residues" evidence="1">
    <location>
        <begin position="82"/>
        <end position="94"/>
    </location>
</feature>
<evidence type="ECO:0000256" key="1">
    <source>
        <dbReference type="SAM" id="MobiDB-lite"/>
    </source>
</evidence>
<feature type="transmembrane region" description="Helical" evidence="2">
    <location>
        <begin position="367"/>
        <end position="386"/>
    </location>
</feature>
<feature type="transmembrane region" description="Helical" evidence="2">
    <location>
        <begin position="398"/>
        <end position="420"/>
    </location>
</feature>
<proteinExistence type="predicted"/>
<comment type="caution">
    <text evidence="3">The sequence shown here is derived from an EMBL/GenBank/DDBJ whole genome shotgun (WGS) entry which is preliminary data.</text>
</comment>
<reference evidence="3" key="1">
    <citation type="submission" date="2020-12" db="EMBL/GenBank/DDBJ databases">
        <authorList>
            <person name="Iha C."/>
        </authorList>
    </citation>
    <scope>NUCLEOTIDE SEQUENCE</scope>
</reference>
<feature type="transmembrane region" description="Helical" evidence="2">
    <location>
        <begin position="172"/>
        <end position="191"/>
    </location>
</feature>
<dbReference type="OrthoDB" id="507186at2759"/>
<evidence type="ECO:0000313" key="4">
    <source>
        <dbReference type="Proteomes" id="UP000708148"/>
    </source>
</evidence>
<gene>
    <name evidence="3" type="ORF">OSTQU699_LOCUS2559</name>
</gene>
<feature type="region of interest" description="Disordered" evidence="1">
    <location>
        <begin position="62"/>
        <end position="120"/>
    </location>
</feature>